<dbReference type="EMBL" id="UOFZ01000080">
    <property type="protein sequence ID" value="VAX12999.1"/>
    <property type="molecule type" value="Genomic_DNA"/>
</dbReference>
<dbReference type="Pfam" id="PF09967">
    <property type="entry name" value="DUF2201"/>
    <property type="match status" value="1"/>
</dbReference>
<protein>
    <recommendedName>
        <fullName evidence="1">VWA-like domain-containing protein</fullName>
    </recommendedName>
</protein>
<gene>
    <name evidence="2" type="ORF">MNBD_GAMMA24-109</name>
</gene>
<reference evidence="2" key="1">
    <citation type="submission" date="2018-06" db="EMBL/GenBank/DDBJ databases">
        <authorList>
            <person name="Zhirakovskaya E."/>
        </authorList>
    </citation>
    <scope>NUCLEOTIDE SEQUENCE</scope>
</reference>
<dbReference type="InterPro" id="IPR018698">
    <property type="entry name" value="VWA-like_dom"/>
</dbReference>
<organism evidence="2">
    <name type="scientific">hydrothermal vent metagenome</name>
    <dbReference type="NCBI Taxonomy" id="652676"/>
    <lineage>
        <taxon>unclassified sequences</taxon>
        <taxon>metagenomes</taxon>
        <taxon>ecological metagenomes</taxon>
    </lineage>
</organism>
<dbReference type="SUPFAM" id="SSF53300">
    <property type="entry name" value="vWA-like"/>
    <property type="match status" value="1"/>
</dbReference>
<dbReference type="PANTHER" id="PTHR38730:SF1">
    <property type="entry name" value="SLL7028 PROTEIN"/>
    <property type="match status" value="1"/>
</dbReference>
<accession>A0A3B1B3S9</accession>
<sequence>MIVAVDTSGSISETEIEQFISEIDAIKSLLRARITLLACDAGLAPDCPWVFESWDEFRLPGNIIGGGGTRFTPVFDWADMQDSAPDLLVYFTDADGPFPQQMPQYPVLWLVKGKTAVPWGQRVQLN</sequence>
<evidence type="ECO:0000313" key="2">
    <source>
        <dbReference type="EMBL" id="VAX12999.1"/>
    </source>
</evidence>
<feature type="domain" description="VWA-like" evidence="1">
    <location>
        <begin position="2"/>
        <end position="125"/>
    </location>
</feature>
<evidence type="ECO:0000259" key="1">
    <source>
        <dbReference type="Pfam" id="PF09967"/>
    </source>
</evidence>
<dbReference type="AlphaFoldDB" id="A0A3B1B3S9"/>
<name>A0A3B1B3S9_9ZZZZ</name>
<dbReference type="InterPro" id="IPR036465">
    <property type="entry name" value="vWFA_dom_sf"/>
</dbReference>
<dbReference type="PANTHER" id="PTHR38730">
    <property type="entry name" value="SLL7028 PROTEIN"/>
    <property type="match status" value="1"/>
</dbReference>
<proteinExistence type="predicted"/>